<evidence type="ECO:0000256" key="5">
    <source>
        <dbReference type="ARBA" id="ARBA00022989"/>
    </source>
</evidence>
<organism evidence="12 13">
    <name type="scientific">Candidatus Yanofskybacteria bacterium RIFCSPLOWO2_01_FULL_49_25</name>
    <dbReference type="NCBI Taxonomy" id="1802701"/>
    <lineage>
        <taxon>Bacteria</taxon>
        <taxon>Candidatus Yanofskyibacteriota</taxon>
    </lineage>
</organism>
<name>A0A1F8GSQ1_9BACT</name>
<dbReference type="Gene3D" id="1.20.1440.130">
    <property type="entry name" value="VKOR domain"/>
    <property type="match status" value="1"/>
</dbReference>
<evidence type="ECO:0000256" key="9">
    <source>
        <dbReference type="ARBA" id="ARBA00023284"/>
    </source>
</evidence>
<keyword evidence="7 10" id="KW-0472">Membrane</keyword>
<dbReference type="PANTHER" id="PTHR34573">
    <property type="entry name" value="VKC DOMAIN-CONTAINING PROTEIN"/>
    <property type="match status" value="1"/>
</dbReference>
<keyword evidence="6" id="KW-0560">Oxidoreductase</keyword>
<feature type="domain" description="Vitamin K epoxide reductase" evidence="11">
    <location>
        <begin position="2"/>
        <end position="129"/>
    </location>
</feature>
<dbReference type="InterPro" id="IPR044698">
    <property type="entry name" value="VKOR/LTO1"/>
</dbReference>
<evidence type="ECO:0000256" key="4">
    <source>
        <dbReference type="ARBA" id="ARBA00022719"/>
    </source>
</evidence>
<evidence type="ECO:0000313" key="12">
    <source>
        <dbReference type="EMBL" id="OGN28454.1"/>
    </source>
</evidence>
<dbReference type="SMART" id="SM00756">
    <property type="entry name" value="VKc"/>
    <property type="match status" value="1"/>
</dbReference>
<dbReference type="EMBL" id="MGKP01000016">
    <property type="protein sequence ID" value="OGN28454.1"/>
    <property type="molecule type" value="Genomic_DNA"/>
</dbReference>
<dbReference type="GO" id="GO:0016020">
    <property type="term" value="C:membrane"/>
    <property type="evidence" value="ECO:0007669"/>
    <property type="project" value="UniProtKB-SubCell"/>
</dbReference>
<keyword evidence="8" id="KW-1015">Disulfide bond</keyword>
<dbReference type="STRING" id="1802701.A3A33_00555"/>
<evidence type="ECO:0000256" key="2">
    <source>
        <dbReference type="ARBA" id="ARBA00006214"/>
    </source>
</evidence>
<evidence type="ECO:0000256" key="3">
    <source>
        <dbReference type="ARBA" id="ARBA00022692"/>
    </source>
</evidence>
<comment type="similarity">
    <text evidence="2">Belongs to the VKOR family.</text>
</comment>
<dbReference type="AlphaFoldDB" id="A0A1F8GSQ1"/>
<evidence type="ECO:0000256" key="6">
    <source>
        <dbReference type="ARBA" id="ARBA00023002"/>
    </source>
</evidence>
<evidence type="ECO:0000256" key="10">
    <source>
        <dbReference type="SAM" id="Phobius"/>
    </source>
</evidence>
<reference evidence="12 13" key="1">
    <citation type="journal article" date="2016" name="Nat. Commun.">
        <title>Thousands of microbial genomes shed light on interconnected biogeochemical processes in an aquifer system.</title>
        <authorList>
            <person name="Anantharaman K."/>
            <person name="Brown C.T."/>
            <person name="Hug L.A."/>
            <person name="Sharon I."/>
            <person name="Castelle C.J."/>
            <person name="Probst A.J."/>
            <person name="Thomas B.C."/>
            <person name="Singh A."/>
            <person name="Wilkins M.J."/>
            <person name="Karaoz U."/>
            <person name="Brodie E.L."/>
            <person name="Williams K.H."/>
            <person name="Hubbard S.S."/>
            <person name="Banfield J.F."/>
        </authorList>
    </citation>
    <scope>NUCLEOTIDE SEQUENCE [LARGE SCALE GENOMIC DNA]</scope>
</reference>
<feature type="transmembrane region" description="Helical" evidence="10">
    <location>
        <begin position="81"/>
        <end position="103"/>
    </location>
</feature>
<dbReference type="PANTHER" id="PTHR34573:SF1">
    <property type="entry name" value="VITAMIN K EPOXIDE REDUCTASE DOMAIN-CONTAINING PROTEIN"/>
    <property type="match status" value="1"/>
</dbReference>
<keyword evidence="3 10" id="KW-0812">Transmembrane</keyword>
<evidence type="ECO:0000256" key="8">
    <source>
        <dbReference type="ARBA" id="ARBA00023157"/>
    </source>
</evidence>
<dbReference type="Proteomes" id="UP000179047">
    <property type="component" value="Unassembled WGS sequence"/>
</dbReference>
<evidence type="ECO:0000256" key="1">
    <source>
        <dbReference type="ARBA" id="ARBA00004141"/>
    </source>
</evidence>
<dbReference type="GO" id="GO:0048038">
    <property type="term" value="F:quinone binding"/>
    <property type="evidence" value="ECO:0007669"/>
    <property type="project" value="UniProtKB-KW"/>
</dbReference>
<gene>
    <name evidence="12" type="ORF">A3A33_00555</name>
</gene>
<dbReference type="InterPro" id="IPR038354">
    <property type="entry name" value="VKOR_sf"/>
</dbReference>
<protein>
    <recommendedName>
        <fullName evidence="11">Vitamin K epoxide reductase domain-containing protein</fullName>
    </recommendedName>
</protein>
<dbReference type="GO" id="GO:0016491">
    <property type="term" value="F:oxidoreductase activity"/>
    <property type="evidence" value="ECO:0007669"/>
    <property type="project" value="UniProtKB-KW"/>
</dbReference>
<feature type="transmembrane region" description="Helical" evidence="10">
    <location>
        <begin position="50"/>
        <end position="69"/>
    </location>
</feature>
<evidence type="ECO:0000313" key="13">
    <source>
        <dbReference type="Proteomes" id="UP000179047"/>
    </source>
</evidence>
<accession>A0A1F8GSQ1</accession>
<evidence type="ECO:0000256" key="7">
    <source>
        <dbReference type="ARBA" id="ARBA00023136"/>
    </source>
</evidence>
<comment type="caution">
    <text evidence="12">The sequence shown here is derived from an EMBL/GenBank/DDBJ whole genome shotgun (WGS) entry which is preliminary data.</text>
</comment>
<dbReference type="Pfam" id="PF07884">
    <property type="entry name" value="VKOR"/>
    <property type="match status" value="1"/>
</dbReference>
<keyword evidence="4" id="KW-0874">Quinone</keyword>
<dbReference type="CDD" id="cd12916">
    <property type="entry name" value="VKOR_1"/>
    <property type="match status" value="1"/>
</dbReference>
<keyword evidence="9" id="KW-0676">Redox-active center</keyword>
<proteinExistence type="inferred from homology"/>
<evidence type="ECO:0000259" key="11">
    <source>
        <dbReference type="SMART" id="SM00756"/>
    </source>
</evidence>
<sequence length="140" mass="15059">MVAMLVLAILGFADTAYLSFETLSGRVPPCTIVNGCEKVLTSAFSHLGPIPISLFGVGYYVVVLILIMLSLDTRNGAYIRYAVYIVGLAWLASLGLFLIQALILHAYCFYCIISAGITTLLAICGVFAFKQTKPVTEVVA</sequence>
<feature type="transmembrane region" description="Helical" evidence="10">
    <location>
        <begin position="109"/>
        <end position="129"/>
    </location>
</feature>
<keyword evidence="5 10" id="KW-1133">Transmembrane helix</keyword>
<dbReference type="InterPro" id="IPR012932">
    <property type="entry name" value="VKOR"/>
</dbReference>
<comment type="subcellular location">
    <subcellularLocation>
        <location evidence="1">Membrane</location>
        <topology evidence="1">Multi-pass membrane protein</topology>
    </subcellularLocation>
</comment>